<dbReference type="SUPFAM" id="SSF56399">
    <property type="entry name" value="ADP-ribosylation"/>
    <property type="match status" value="1"/>
</dbReference>
<comment type="caution">
    <text evidence="1">The sequence shown here is derived from an EMBL/GenBank/DDBJ whole genome shotgun (WGS) entry which is preliminary data.</text>
</comment>
<evidence type="ECO:0000313" key="1">
    <source>
        <dbReference type="EMBL" id="TDG02549.1"/>
    </source>
</evidence>
<evidence type="ECO:0000313" key="2">
    <source>
        <dbReference type="Proteomes" id="UP000295606"/>
    </source>
</evidence>
<dbReference type="RefSeq" id="WP_133190039.1">
    <property type="nucleotide sequence ID" value="NZ_SMOD01000059.1"/>
</dbReference>
<gene>
    <name evidence="1" type="ORF">E1N52_39215</name>
</gene>
<sequence length="187" mass="20982">MDLDSDEQPDLSGERMTNLFFTARRSHNVGEILGGGNFGRGYDQYVLDTWTSGGAESGWRMASEMIVETVRLARYPTMPSRLTCSYAYPNEQVARSTMTGSQVPLYLYEVELVDPSKPCYTLSRDLMSVANRMPRGVPFAPHVRVVADQYWSSTGGTYPEVITESPLRVVRHLPWRNTWVPTGAGPH</sequence>
<proteinExistence type="predicted"/>
<dbReference type="OrthoDB" id="9135836at2"/>
<protein>
    <submittedName>
        <fullName evidence="1">Uncharacterized protein</fullName>
    </submittedName>
</protein>
<dbReference type="Proteomes" id="UP000295606">
    <property type="component" value="Unassembled WGS sequence"/>
</dbReference>
<name>A0A4V2ZUU9_9BURK</name>
<accession>A0A4V2ZUU9</accession>
<organism evidence="1 2">
    <name type="scientific">Paraburkholderia guartelaensis</name>
    <dbReference type="NCBI Taxonomy" id="2546446"/>
    <lineage>
        <taxon>Bacteria</taxon>
        <taxon>Pseudomonadati</taxon>
        <taxon>Pseudomonadota</taxon>
        <taxon>Betaproteobacteria</taxon>
        <taxon>Burkholderiales</taxon>
        <taxon>Burkholderiaceae</taxon>
        <taxon>Paraburkholderia</taxon>
    </lineage>
</organism>
<reference evidence="1 2" key="1">
    <citation type="submission" date="2019-03" db="EMBL/GenBank/DDBJ databases">
        <title>Paraburkholderia sp. isolated from native Mimosa gymnas in Guartela State Park, Brazil.</title>
        <authorList>
            <person name="Paulitsch F."/>
            <person name="Hungria M."/>
            <person name="Delamuta J.R.M."/>
            <person name="Ribeiro R.A."/>
            <person name="Dall'Agnol R."/>
            <person name="Silva J.S.B."/>
        </authorList>
    </citation>
    <scope>NUCLEOTIDE SEQUENCE [LARGE SCALE GENOMIC DNA]</scope>
    <source>
        <strain evidence="1 2">CNPSo 3008</strain>
    </source>
</reference>
<dbReference type="EMBL" id="SMOD01000059">
    <property type="protein sequence ID" value="TDG02549.1"/>
    <property type="molecule type" value="Genomic_DNA"/>
</dbReference>
<dbReference type="AlphaFoldDB" id="A0A4V2ZUU9"/>